<dbReference type="EMBL" id="HBFO01004189">
    <property type="protein sequence ID" value="CAD8811798.1"/>
    <property type="molecule type" value="Transcribed_RNA"/>
</dbReference>
<sequence>MIFFKCSQCDESDHRVVKDAMKADNKIKINQRRIDWFLYFFVNTLLPYFCEKELAGERGMNVVTHIKSMNILIEYDEQMKEGAFETMPRNSKYASFSAKIKCLGIVHTITHLYNFKEAVEKASHKCIDCDCHDGRRGALCLPKIHAMMGTDECECMKTLGLQPRDEQPFKCRARRRPEHKVINADATDLRTVHSEFMKISTCVSRALSHAKGSRSLCSVARFPISQFPWMANFTSYLFLVMVFSFA</sequence>
<accession>A0A6T5YLS8</accession>
<dbReference type="EMBL" id="HBFO01004190">
    <property type="protein sequence ID" value="CAD8811799.1"/>
    <property type="molecule type" value="Transcribed_RNA"/>
</dbReference>
<evidence type="ECO:0000313" key="1">
    <source>
        <dbReference type="EMBL" id="CAD8811798.1"/>
    </source>
</evidence>
<evidence type="ECO:0000313" key="2">
    <source>
        <dbReference type="EMBL" id="CAD8811799.1"/>
    </source>
</evidence>
<dbReference type="AlphaFoldDB" id="A0A6T5YLS8"/>
<gene>
    <name evidence="1" type="ORF">OMED0930_LOCUS2892</name>
    <name evidence="2" type="ORF">OMED0930_LOCUS2893</name>
</gene>
<organism evidence="1">
    <name type="scientific">Ostreococcus mediterraneus</name>
    <dbReference type="NCBI Taxonomy" id="1486918"/>
    <lineage>
        <taxon>Eukaryota</taxon>
        <taxon>Viridiplantae</taxon>
        <taxon>Chlorophyta</taxon>
        <taxon>Mamiellophyceae</taxon>
        <taxon>Mamiellales</taxon>
        <taxon>Bathycoccaceae</taxon>
        <taxon>Ostreococcus</taxon>
    </lineage>
</organism>
<protein>
    <submittedName>
        <fullName evidence="1">Uncharacterized protein</fullName>
    </submittedName>
</protein>
<proteinExistence type="predicted"/>
<name>A0A6T5YLS8_9CHLO</name>
<reference evidence="1" key="1">
    <citation type="submission" date="2021-01" db="EMBL/GenBank/DDBJ databases">
        <authorList>
            <person name="Corre E."/>
            <person name="Pelletier E."/>
            <person name="Niang G."/>
            <person name="Scheremetjew M."/>
            <person name="Finn R."/>
            <person name="Kale V."/>
            <person name="Holt S."/>
            <person name="Cochrane G."/>
            <person name="Meng A."/>
            <person name="Brown T."/>
            <person name="Cohen L."/>
        </authorList>
    </citation>
    <scope>NUCLEOTIDE SEQUENCE</scope>
    <source>
        <strain evidence="1">Clade-D-RCC1621</strain>
    </source>
</reference>